<reference evidence="3" key="3">
    <citation type="submission" date="2008-06" db="EMBL/GenBank/DDBJ databases">
        <authorList>
            <consortium name="FlyBase"/>
        </authorList>
    </citation>
    <scope>NUCLEOTIDE SEQUENCE</scope>
    <source>
        <strain evidence="3">TSC#15010-1051.87</strain>
    </source>
</reference>
<dbReference type="eggNOG" id="ENOG502RZTG">
    <property type="taxonomic scope" value="Eukaryota"/>
</dbReference>
<evidence type="ECO:0000259" key="2">
    <source>
        <dbReference type="SMART" id="SM00409"/>
    </source>
</evidence>
<dbReference type="FunCoup" id="B4LXV3">
    <property type="interactions" value="20"/>
</dbReference>
<evidence type="ECO:0000313" key="3">
    <source>
        <dbReference type="EMBL" id="EDW67912.2"/>
    </source>
</evidence>
<evidence type="ECO:0000313" key="4">
    <source>
        <dbReference type="EMBL" id="KRF83559.1"/>
    </source>
</evidence>
<dbReference type="SUPFAM" id="SSF48726">
    <property type="entry name" value="Immunoglobulin"/>
    <property type="match status" value="1"/>
</dbReference>
<dbReference type="OrthoDB" id="196393at2759"/>
<name>B4LXV3_DROVI</name>
<dbReference type="InterPro" id="IPR003599">
    <property type="entry name" value="Ig_sub"/>
</dbReference>
<evidence type="ECO:0000313" key="5">
    <source>
        <dbReference type="Proteomes" id="UP000008792"/>
    </source>
</evidence>
<dbReference type="SMART" id="SM00409">
    <property type="entry name" value="IG"/>
    <property type="match status" value="1"/>
</dbReference>
<dbReference type="AlphaFoldDB" id="B4LXV3"/>
<dbReference type="PANTHER" id="PTHR21261:SF6">
    <property type="entry name" value="BEATEN PATH IIA-RELATED"/>
    <property type="match status" value="1"/>
</dbReference>
<dbReference type="InParanoid" id="B4LXV3"/>
<gene>
    <name evidence="3" type="primary">Dvir\GJ22830</name>
    <name evidence="3" type="ORF">Dvir_GJ22830</name>
</gene>
<dbReference type="STRING" id="7244.B4LXV3"/>
<proteinExistence type="predicted"/>
<feature type="domain" description="Immunoglobulin" evidence="2">
    <location>
        <begin position="163"/>
        <end position="266"/>
    </location>
</feature>
<reference evidence="3" key="2">
    <citation type="journal article" date="2008" name="Bioinformatics">
        <title>Assembly reconciliation.</title>
        <authorList>
            <person name="Zimin A.V."/>
            <person name="Smith D.R."/>
            <person name="Sutton G."/>
            <person name="Yorke J.A."/>
        </authorList>
    </citation>
    <scope>NUCLEOTIDE SEQUENCE</scope>
    <source>
        <strain evidence="3">TSC#15010-1051.87</strain>
    </source>
</reference>
<sequence length="455" mass="49425">MSGCKCGAGPVTNARKVSKKRDSLTMWQTLSTLSTSLTVLPTVLTHATDCKCQLIRSKQRTNISGTNTEMQSHSSSSGSNSANMLPSTSADTATTTTTTTAMAKASAMTMTMTTTATGVVKTARRCHSQPSNNFATSILQWLLLLCILCDAAQATLRNVNLLVEPPAVRRGQSVVLRCEYQLDGAPLYSIKFYRGQLEFYRFTPGEYPHTKVFQYPGIKVDESSSNATLVLIRNVSFGLSGNFSCEVTADAPLYSTATAYAQMQVVEFPEKRPQLFTEHKRYEPGDVLRANCSTLPSRPRAELRFTINQMPVTQEETQYIRTVDNLIASRLSLKLQLQAVHFVVAANANGNVNGNAHGRSTNVHMTNALGHGGAGGLMLRCTAQIGDLYQEYKEIELGSPQKDPVPARVTLSSGSGLRNFLETYFYTSASGKGQSVGSFFICCLISMFGMITSGS</sequence>
<dbReference type="InterPro" id="IPR013783">
    <property type="entry name" value="Ig-like_fold"/>
</dbReference>
<dbReference type="FunFam" id="2.60.40.10:FF:000437">
    <property type="entry name" value="Beat-IIIc, isoform A"/>
    <property type="match status" value="1"/>
</dbReference>
<keyword evidence="5" id="KW-1185">Reference proteome</keyword>
<protein>
    <submittedName>
        <fullName evidence="3">Uncharacterized protein, isoform A</fullName>
    </submittedName>
    <submittedName>
        <fullName evidence="4">Uncharacterized protein, isoform B</fullName>
    </submittedName>
</protein>
<organism evidence="3 5">
    <name type="scientific">Drosophila virilis</name>
    <name type="common">Fruit fly</name>
    <dbReference type="NCBI Taxonomy" id="7244"/>
    <lineage>
        <taxon>Eukaryota</taxon>
        <taxon>Metazoa</taxon>
        <taxon>Ecdysozoa</taxon>
        <taxon>Arthropoda</taxon>
        <taxon>Hexapoda</taxon>
        <taxon>Insecta</taxon>
        <taxon>Pterygota</taxon>
        <taxon>Neoptera</taxon>
        <taxon>Endopterygota</taxon>
        <taxon>Diptera</taxon>
        <taxon>Brachycera</taxon>
        <taxon>Muscomorpha</taxon>
        <taxon>Ephydroidea</taxon>
        <taxon>Drosophilidae</taxon>
        <taxon>Drosophila</taxon>
    </lineage>
</organism>
<dbReference type="PANTHER" id="PTHR21261">
    <property type="entry name" value="BEAT PROTEIN"/>
    <property type="match status" value="1"/>
</dbReference>
<dbReference type="InterPro" id="IPR036179">
    <property type="entry name" value="Ig-like_dom_sf"/>
</dbReference>
<dbReference type="Proteomes" id="UP000008792">
    <property type="component" value="Unassembled WGS sequence"/>
</dbReference>
<dbReference type="Gene3D" id="2.60.40.10">
    <property type="entry name" value="Immunoglobulins"/>
    <property type="match status" value="1"/>
</dbReference>
<evidence type="ECO:0000256" key="1">
    <source>
        <dbReference type="SAM" id="MobiDB-lite"/>
    </source>
</evidence>
<dbReference type="HOGENOM" id="CLU_046048_5_0_1"/>
<dbReference type="EMBL" id="CH940650">
    <property type="protein sequence ID" value="KRF83559.1"/>
    <property type="molecule type" value="Genomic_DNA"/>
</dbReference>
<dbReference type="KEGG" id="dvi:6630498"/>
<accession>B4LXV3</accession>
<reference evidence="3 5" key="1">
    <citation type="journal article" date="2007" name="Nature">
        <title>Evolution of genes and genomes on the Drosophila phylogeny.</title>
        <authorList>
            <consortium name="Drosophila 12 Genomes Consortium"/>
            <person name="Clark A.G."/>
            <person name="Eisen M.B."/>
            <person name="Smith D.R."/>
            <person name="Bergman C.M."/>
            <person name="Oliver B."/>
            <person name="Markow T.A."/>
            <person name="Kaufman T.C."/>
            <person name="Kellis M."/>
            <person name="Gelbart W."/>
            <person name="Iyer V.N."/>
            <person name="Pollard D.A."/>
            <person name="Sackton T.B."/>
            <person name="Larracuente A.M."/>
            <person name="Singh N.D."/>
            <person name="Abad J.P."/>
            <person name="Abt D.N."/>
            <person name="Adryan B."/>
            <person name="Aguade M."/>
            <person name="Akashi H."/>
            <person name="Anderson W.W."/>
            <person name="Aquadro C.F."/>
            <person name="Ardell D.H."/>
            <person name="Arguello R."/>
            <person name="Artieri C.G."/>
            <person name="Barbash D.A."/>
            <person name="Barker D."/>
            <person name="Barsanti P."/>
            <person name="Batterham P."/>
            <person name="Batzoglou S."/>
            <person name="Begun D."/>
            <person name="Bhutkar A."/>
            <person name="Blanco E."/>
            <person name="Bosak S.A."/>
            <person name="Bradley R.K."/>
            <person name="Brand A.D."/>
            <person name="Brent M.R."/>
            <person name="Brooks A.N."/>
            <person name="Brown R.H."/>
            <person name="Butlin R.K."/>
            <person name="Caggese C."/>
            <person name="Calvi B.R."/>
            <person name="Bernardo de Carvalho A."/>
            <person name="Caspi A."/>
            <person name="Castrezana S."/>
            <person name="Celniker S.E."/>
            <person name="Chang J.L."/>
            <person name="Chapple C."/>
            <person name="Chatterji S."/>
            <person name="Chinwalla A."/>
            <person name="Civetta A."/>
            <person name="Clifton S.W."/>
            <person name="Comeron J.M."/>
            <person name="Costello J.C."/>
            <person name="Coyne J.A."/>
            <person name="Daub J."/>
            <person name="David R.G."/>
            <person name="Delcher A.L."/>
            <person name="Delehaunty K."/>
            <person name="Do C.B."/>
            <person name="Ebling H."/>
            <person name="Edwards K."/>
            <person name="Eickbush T."/>
            <person name="Evans J.D."/>
            <person name="Filipski A."/>
            <person name="Findeiss S."/>
            <person name="Freyhult E."/>
            <person name="Fulton L."/>
            <person name="Fulton R."/>
            <person name="Garcia A.C."/>
            <person name="Gardiner A."/>
            <person name="Garfield D.A."/>
            <person name="Garvin B.E."/>
            <person name="Gibson G."/>
            <person name="Gilbert D."/>
            <person name="Gnerre S."/>
            <person name="Godfrey J."/>
            <person name="Good R."/>
            <person name="Gotea V."/>
            <person name="Gravely B."/>
            <person name="Greenberg A.J."/>
            <person name="Griffiths-Jones S."/>
            <person name="Gross S."/>
            <person name="Guigo R."/>
            <person name="Gustafson E.A."/>
            <person name="Haerty W."/>
            <person name="Hahn M.W."/>
            <person name="Halligan D.L."/>
            <person name="Halpern A.L."/>
            <person name="Halter G.M."/>
            <person name="Han M.V."/>
            <person name="Heger A."/>
            <person name="Hillier L."/>
            <person name="Hinrichs A.S."/>
            <person name="Holmes I."/>
            <person name="Hoskins R.A."/>
            <person name="Hubisz M.J."/>
            <person name="Hultmark D."/>
            <person name="Huntley M.A."/>
            <person name="Jaffe D.B."/>
            <person name="Jagadeeshan S."/>
            <person name="Jeck W.R."/>
            <person name="Johnson J."/>
            <person name="Jones C.D."/>
            <person name="Jordan W.C."/>
            <person name="Karpen G.H."/>
            <person name="Kataoka E."/>
            <person name="Keightley P.D."/>
            <person name="Kheradpour P."/>
            <person name="Kirkness E.F."/>
            <person name="Koerich L.B."/>
            <person name="Kristiansen K."/>
            <person name="Kudrna D."/>
            <person name="Kulathinal R.J."/>
            <person name="Kumar S."/>
            <person name="Kwok R."/>
            <person name="Lander E."/>
            <person name="Langley C.H."/>
            <person name="Lapoint R."/>
            <person name="Lazzaro B.P."/>
            <person name="Lee S.J."/>
            <person name="Levesque L."/>
            <person name="Li R."/>
            <person name="Lin C.F."/>
            <person name="Lin M.F."/>
            <person name="Lindblad-Toh K."/>
            <person name="Llopart A."/>
            <person name="Long M."/>
            <person name="Low L."/>
            <person name="Lozovsky E."/>
            <person name="Lu J."/>
            <person name="Luo M."/>
            <person name="Machado C.A."/>
            <person name="Makalowski W."/>
            <person name="Marzo M."/>
            <person name="Matsuda M."/>
            <person name="Matzkin L."/>
            <person name="McAllister B."/>
            <person name="McBride C.S."/>
            <person name="McKernan B."/>
            <person name="McKernan K."/>
            <person name="Mendez-Lago M."/>
            <person name="Minx P."/>
            <person name="Mollenhauer M.U."/>
            <person name="Montooth K."/>
            <person name="Mount S.M."/>
            <person name="Mu X."/>
            <person name="Myers E."/>
            <person name="Negre B."/>
            <person name="Newfeld S."/>
            <person name="Nielsen R."/>
            <person name="Noor M.A."/>
            <person name="O'Grady P."/>
            <person name="Pachter L."/>
            <person name="Papaceit M."/>
            <person name="Parisi M.J."/>
            <person name="Parisi M."/>
            <person name="Parts L."/>
            <person name="Pedersen J.S."/>
            <person name="Pesole G."/>
            <person name="Phillippy A.M."/>
            <person name="Ponting C.P."/>
            <person name="Pop M."/>
            <person name="Porcelli D."/>
            <person name="Powell J.R."/>
            <person name="Prohaska S."/>
            <person name="Pruitt K."/>
            <person name="Puig M."/>
            <person name="Quesneville H."/>
            <person name="Ram K.R."/>
            <person name="Rand D."/>
            <person name="Rasmussen M.D."/>
            <person name="Reed L.K."/>
            <person name="Reenan R."/>
            <person name="Reily A."/>
            <person name="Remington K.A."/>
            <person name="Rieger T.T."/>
            <person name="Ritchie M.G."/>
            <person name="Robin C."/>
            <person name="Rogers Y.H."/>
            <person name="Rohde C."/>
            <person name="Rozas J."/>
            <person name="Rubenfield M.J."/>
            <person name="Ruiz A."/>
            <person name="Russo S."/>
            <person name="Salzberg S.L."/>
            <person name="Sanchez-Gracia A."/>
            <person name="Saranga D.J."/>
            <person name="Sato H."/>
            <person name="Schaeffer S.W."/>
            <person name="Schatz M.C."/>
            <person name="Schlenke T."/>
            <person name="Schwartz R."/>
            <person name="Segarra C."/>
            <person name="Singh R.S."/>
            <person name="Sirot L."/>
            <person name="Sirota M."/>
            <person name="Sisneros N.B."/>
            <person name="Smith C.D."/>
            <person name="Smith T.F."/>
            <person name="Spieth J."/>
            <person name="Stage D.E."/>
            <person name="Stark A."/>
            <person name="Stephan W."/>
            <person name="Strausberg R.L."/>
            <person name="Strempel S."/>
            <person name="Sturgill D."/>
            <person name="Sutton G."/>
            <person name="Sutton G.G."/>
            <person name="Tao W."/>
            <person name="Teichmann S."/>
            <person name="Tobari Y.N."/>
            <person name="Tomimura Y."/>
            <person name="Tsolas J.M."/>
            <person name="Valente V.L."/>
            <person name="Venter E."/>
            <person name="Venter J.C."/>
            <person name="Vicario S."/>
            <person name="Vieira F.G."/>
            <person name="Vilella A.J."/>
            <person name="Villasante A."/>
            <person name="Walenz B."/>
            <person name="Wang J."/>
            <person name="Wasserman M."/>
            <person name="Watts T."/>
            <person name="Wilson D."/>
            <person name="Wilson R.K."/>
            <person name="Wing R.A."/>
            <person name="Wolfner M.F."/>
            <person name="Wong A."/>
            <person name="Wong G.K."/>
            <person name="Wu C.I."/>
            <person name="Wu G."/>
            <person name="Yamamoto D."/>
            <person name="Yang H.P."/>
            <person name="Yang S.P."/>
            <person name="Yorke J.A."/>
            <person name="Yoshida K."/>
            <person name="Zdobnov E."/>
            <person name="Zhang P."/>
            <person name="Zhang Y."/>
            <person name="Zimin A.V."/>
            <person name="Baldwin J."/>
            <person name="Abdouelleil A."/>
            <person name="Abdulkadir J."/>
            <person name="Abebe A."/>
            <person name="Abera B."/>
            <person name="Abreu J."/>
            <person name="Acer S.C."/>
            <person name="Aftuck L."/>
            <person name="Alexander A."/>
            <person name="An P."/>
            <person name="Anderson E."/>
            <person name="Anderson S."/>
            <person name="Arachi H."/>
            <person name="Azer M."/>
            <person name="Bachantsang P."/>
            <person name="Barry A."/>
            <person name="Bayul T."/>
            <person name="Berlin A."/>
            <person name="Bessette D."/>
            <person name="Bloom T."/>
            <person name="Blye J."/>
            <person name="Boguslavskiy L."/>
            <person name="Bonnet C."/>
            <person name="Boukhgalter B."/>
            <person name="Bourzgui I."/>
            <person name="Brown A."/>
            <person name="Cahill P."/>
            <person name="Channer S."/>
            <person name="Cheshatsang Y."/>
            <person name="Chuda L."/>
            <person name="Citroen M."/>
            <person name="Collymore A."/>
            <person name="Cooke P."/>
            <person name="Costello M."/>
            <person name="D'Aco K."/>
            <person name="Daza R."/>
            <person name="De Haan G."/>
            <person name="DeGray S."/>
            <person name="DeMaso C."/>
            <person name="Dhargay N."/>
            <person name="Dooley K."/>
            <person name="Dooley E."/>
            <person name="Doricent M."/>
            <person name="Dorje P."/>
            <person name="Dorjee K."/>
            <person name="Dupes A."/>
            <person name="Elong R."/>
            <person name="Falk J."/>
            <person name="Farina A."/>
            <person name="Faro S."/>
            <person name="Ferguson D."/>
            <person name="Fisher S."/>
            <person name="Foley C.D."/>
            <person name="Franke A."/>
            <person name="Friedrich D."/>
            <person name="Gadbois L."/>
            <person name="Gearin G."/>
            <person name="Gearin C.R."/>
            <person name="Giannoukos G."/>
            <person name="Goode T."/>
            <person name="Graham J."/>
            <person name="Grandbois E."/>
            <person name="Grewal S."/>
            <person name="Gyaltsen K."/>
            <person name="Hafez N."/>
            <person name="Hagos B."/>
            <person name="Hall J."/>
            <person name="Henson C."/>
            <person name="Hollinger A."/>
            <person name="Honan T."/>
            <person name="Huard M.D."/>
            <person name="Hughes L."/>
            <person name="Hurhula B."/>
            <person name="Husby M.E."/>
            <person name="Kamat A."/>
            <person name="Kanga B."/>
            <person name="Kashin S."/>
            <person name="Khazanovich D."/>
            <person name="Kisner P."/>
            <person name="Lance K."/>
            <person name="Lara M."/>
            <person name="Lee W."/>
            <person name="Lennon N."/>
            <person name="Letendre F."/>
            <person name="LeVine R."/>
            <person name="Lipovsky A."/>
            <person name="Liu X."/>
            <person name="Liu J."/>
            <person name="Liu S."/>
            <person name="Lokyitsang T."/>
            <person name="Lokyitsang Y."/>
            <person name="Lubonja R."/>
            <person name="Lui A."/>
            <person name="MacDonald P."/>
            <person name="Magnisalis V."/>
            <person name="Maru K."/>
            <person name="Matthews C."/>
            <person name="McCusker W."/>
            <person name="McDonough S."/>
            <person name="Mehta T."/>
            <person name="Meldrim J."/>
            <person name="Meneus L."/>
            <person name="Mihai O."/>
            <person name="Mihalev A."/>
            <person name="Mihova T."/>
            <person name="Mittelman R."/>
            <person name="Mlenga V."/>
            <person name="Montmayeur A."/>
            <person name="Mulrain L."/>
            <person name="Navidi A."/>
            <person name="Naylor J."/>
            <person name="Negash T."/>
            <person name="Nguyen T."/>
            <person name="Nguyen N."/>
            <person name="Nicol R."/>
            <person name="Norbu C."/>
            <person name="Norbu N."/>
            <person name="Novod N."/>
            <person name="O'Neill B."/>
            <person name="Osman S."/>
            <person name="Markiewicz E."/>
            <person name="Oyono O.L."/>
            <person name="Patti C."/>
            <person name="Phunkhang P."/>
            <person name="Pierre F."/>
            <person name="Priest M."/>
            <person name="Raghuraman S."/>
            <person name="Rege F."/>
            <person name="Reyes R."/>
            <person name="Rise C."/>
            <person name="Rogov P."/>
            <person name="Ross K."/>
            <person name="Ryan E."/>
            <person name="Settipalli S."/>
            <person name="Shea T."/>
            <person name="Sherpa N."/>
            <person name="Shi L."/>
            <person name="Shih D."/>
            <person name="Sparrow T."/>
            <person name="Spaulding J."/>
            <person name="Stalker J."/>
            <person name="Stange-Thomann N."/>
            <person name="Stavropoulos S."/>
            <person name="Stone C."/>
            <person name="Strader C."/>
            <person name="Tesfaye S."/>
            <person name="Thomson T."/>
            <person name="Thoulutsang Y."/>
            <person name="Thoulutsang D."/>
            <person name="Topham K."/>
            <person name="Topping I."/>
            <person name="Tsamla T."/>
            <person name="Vassiliev H."/>
            <person name="Vo A."/>
            <person name="Wangchuk T."/>
            <person name="Wangdi T."/>
            <person name="Weiand M."/>
            <person name="Wilkinson J."/>
            <person name="Wilson A."/>
            <person name="Yadav S."/>
            <person name="Young G."/>
            <person name="Yu Q."/>
            <person name="Zembek L."/>
            <person name="Zhong D."/>
            <person name="Zimmer A."/>
            <person name="Zwirko Z."/>
            <person name="Jaffe D.B."/>
            <person name="Alvarez P."/>
            <person name="Brockman W."/>
            <person name="Butler J."/>
            <person name="Chin C."/>
            <person name="Gnerre S."/>
            <person name="Grabherr M."/>
            <person name="Kleber M."/>
            <person name="Mauceli E."/>
            <person name="MacCallum I."/>
        </authorList>
    </citation>
    <scope>NUCLEOTIDE SEQUENCE [LARGE SCALE GENOMIC DNA]</scope>
    <source>
        <strain evidence="3">TSC#15010-1051.87</strain>
        <strain evidence="5">Tucson 15010-1051.87</strain>
    </source>
</reference>
<feature type="region of interest" description="Disordered" evidence="1">
    <location>
        <begin position="63"/>
        <end position="96"/>
    </location>
</feature>
<dbReference type="EMBL" id="CH940650">
    <property type="protein sequence ID" value="EDW67912.2"/>
    <property type="molecule type" value="Genomic_DNA"/>
</dbReference>
<feature type="compositionally biased region" description="Low complexity" evidence="1">
    <location>
        <begin position="72"/>
        <end position="96"/>
    </location>
</feature>